<feature type="transmembrane region" description="Helical" evidence="7">
    <location>
        <begin position="16"/>
        <end position="35"/>
    </location>
</feature>
<organism evidence="8 9">
    <name type="scientific">Fictibacillus terranigra</name>
    <dbReference type="NCBI Taxonomy" id="3058424"/>
    <lineage>
        <taxon>Bacteria</taxon>
        <taxon>Bacillati</taxon>
        <taxon>Bacillota</taxon>
        <taxon>Bacilli</taxon>
        <taxon>Bacillales</taxon>
        <taxon>Fictibacillaceae</taxon>
        <taxon>Fictibacillus</taxon>
    </lineage>
</organism>
<evidence type="ECO:0000313" key="8">
    <source>
        <dbReference type="EMBL" id="MDN4071911.1"/>
    </source>
</evidence>
<comment type="similarity">
    <text evidence="2">Belongs to the UPF0324 family.</text>
</comment>
<feature type="transmembrane region" description="Helical" evidence="7">
    <location>
        <begin position="319"/>
        <end position="339"/>
    </location>
</feature>
<feature type="transmembrane region" description="Helical" evidence="7">
    <location>
        <begin position="41"/>
        <end position="57"/>
    </location>
</feature>
<keyword evidence="3" id="KW-1003">Cell membrane</keyword>
<name>A0ABT8E1W9_9BACL</name>
<sequence length="341" mass="36808">MEYTEKSNNIVKGSRLFWLAGIGFTFFIAILGLGLSKLPGFDHIGPLASAILIAVVFRQVSGYPEKLRSGIEFSSKRLLRFAIILYGLKLNIDIIFHQGLPLLVRGIGSVAFAILVMYALSKWLKADASISLLLGVGTGVCGAAAIAAISTIVKSREEDTAISVGIIALMGTLFSILYTVLLPWLPLSDTEYGTWAGISLHEIAHVALAGAPAGQDALAVALLAKLGRVFLLVPLCFFFMYRMKKRSPEKHEDAAKVEFPWFLIGFIVMSLIGSYILGGVIPVSSRVLDDISNLSTFILTMAMVGLGLNISFHALRDRALRPLAAMTVTSVILSVLAFFTV</sequence>
<protein>
    <submittedName>
        <fullName evidence="8">Sulfate exporter family transporter</fullName>
    </submittedName>
</protein>
<proteinExistence type="inferred from homology"/>
<feature type="transmembrane region" description="Helical" evidence="7">
    <location>
        <begin position="102"/>
        <end position="120"/>
    </location>
</feature>
<evidence type="ECO:0000256" key="4">
    <source>
        <dbReference type="ARBA" id="ARBA00022692"/>
    </source>
</evidence>
<dbReference type="InterPro" id="IPR018383">
    <property type="entry name" value="UPF0324_pro"/>
</dbReference>
<keyword evidence="6 7" id="KW-0472">Membrane</keyword>
<dbReference type="EMBL" id="JAUHLN010000001">
    <property type="protein sequence ID" value="MDN4071911.1"/>
    <property type="molecule type" value="Genomic_DNA"/>
</dbReference>
<feature type="transmembrane region" description="Helical" evidence="7">
    <location>
        <begin position="217"/>
        <end position="241"/>
    </location>
</feature>
<dbReference type="RefSeq" id="WP_290398062.1">
    <property type="nucleotide sequence ID" value="NZ_JAUHLN010000001.1"/>
</dbReference>
<feature type="transmembrane region" description="Helical" evidence="7">
    <location>
        <begin position="132"/>
        <end position="153"/>
    </location>
</feature>
<feature type="transmembrane region" description="Helical" evidence="7">
    <location>
        <begin position="261"/>
        <end position="282"/>
    </location>
</feature>
<reference evidence="8" key="1">
    <citation type="submission" date="2023-06" db="EMBL/GenBank/DDBJ databases">
        <title>Draft Genome Sequences of Representative Paenibacillus Polymyxa, Bacillus cereus, Fictibacillus sp., and Brevibacillus agri Strains Isolated from Amazonian Dark Earth.</title>
        <authorList>
            <person name="Pellegrinetti T.A."/>
            <person name="Cunha I.C.M."/>
            <person name="Chaves M.G."/>
            <person name="Freitas A.S."/>
            <person name="Silva A.V.R."/>
            <person name="Tsai S.M."/>
            <person name="Mendes L.W."/>
        </authorList>
    </citation>
    <scope>NUCLEOTIDE SEQUENCE</scope>
    <source>
        <strain evidence="8">CENA-BCM004</strain>
    </source>
</reference>
<dbReference type="Pfam" id="PF03601">
    <property type="entry name" value="Cons_hypoth698"/>
    <property type="match status" value="1"/>
</dbReference>
<evidence type="ECO:0000256" key="5">
    <source>
        <dbReference type="ARBA" id="ARBA00022989"/>
    </source>
</evidence>
<dbReference type="PANTHER" id="PTHR30106:SF2">
    <property type="entry name" value="UPF0324 INNER MEMBRANE PROTEIN YEIH"/>
    <property type="match status" value="1"/>
</dbReference>
<evidence type="ECO:0000313" key="9">
    <source>
        <dbReference type="Proteomes" id="UP001168694"/>
    </source>
</evidence>
<evidence type="ECO:0000256" key="1">
    <source>
        <dbReference type="ARBA" id="ARBA00004651"/>
    </source>
</evidence>
<keyword evidence="5 7" id="KW-1133">Transmembrane helix</keyword>
<keyword evidence="9" id="KW-1185">Reference proteome</keyword>
<gene>
    <name evidence="8" type="ORF">QYF49_02555</name>
</gene>
<evidence type="ECO:0000256" key="7">
    <source>
        <dbReference type="SAM" id="Phobius"/>
    </source>
</evidence>
<evidence type="ECO:0000256" key="6">
    <source>
        <dbReference type="ARBA" id="ARBA00023136"/>
    </source>
</evidence>
<accession>A0ABT8E1W9</accession>
<comment type="subcellular location">
    <subcellularLocation>
        <location evidence="1">Cell membrane</location>
        <topology evidence="1">Multi-pass membrane protein</topology>
    </subcellularLocation>
</comment>
<evidence type="ECO:0000256" key="3">
    <source>
        <dbReference type="ARBA" id="ARBA00022475"/>
    </source>
</evidence>
<evidence type="ECO:0000256" key="2">
    <source>
        <dbReference type="ARBA" id="ARBA00007977"/>
    </source>
</evidence>
<comment type="caution">
    <text evidence="8">The sequence shown here is derived from an EMBL/GenBank/DDBJ whole genome shotgun (WGS) entry which is preliminary data.</text>
</comment>
<feature type="transmembrane region" description="Helical" evidence="7">
    <location>
        <begin position="294"/>
        <end position="312"/>
    </location>
</feature>
<feature type="transmembrane region" description="Helical" evidence="7">
    <location>
        <begin position="165"/>
        <end position="185"/>
    </location>
</feature>
<dbReference type="Proteomes" id="UP001168694">
    <property type="component" value="Unassembled WGS sequence"/>
</dbReference>
<dbReference type="PANTHER" id="PTHR30106">
    <property type="entry name" value="INNER MEMBRANE PROTEIN YEIH-RELATED"/>
    <property type="match status" value="1"/>
</dbReference>
<keyword evidence="4 7" id="KW-0812">Transmembrane</keyword>